<keyword evidence="3" id="KW-1185">Reference proteome</keyword>
<dbReference type="Pfam" id="PF01047">
    <property type="entry name" value="MarR"/>
    <property type="match status" value="1"/>
</dbReference>
<dbReference type="Gene3D" id="1.10.10.10">
    <property type="entry name" value="Winged helix-like DNA-binding domain superfamily/Winged helix DNA-binding domain"/>
    <property type="match status" value="1"/>
</dbReference>
<dbReference type="PROSITE" id="PS50995">
    <property type="entry name" value="HTH_MARR_2"/>
    <property type="match status" value="1"/>
</dbReference>
<dbReference type="SMART" id="SM00347">
    <property type="entry name" value="HTH_MARR"/>
    <property type="match status" value="1"/>
</dbReference>
<organism evidence="2 3">
    <name type="scientific">Mycolicibacterium aubagnense</name>
    <dbReference type="NCBI Taxonomy" id="319707"/>
    <lineage>
        <taxon>Bacteria</taxon>
        <taxon>Bacillati</taxon>
        <taxon>Actinomycetota</taxon>
        <taxon>Actinomycetes</taxon>
        <taxon>Mycobacteriales</taxon>
        <taxon>Mycobacteriaceae</taxon>
        <taxon>Mycolicibacterium</taxon>
    </lineage>
</organism>
<dbReference type="EMBL" id="AP022577">
    <property type="protein sequence ID" value="BBX82652.1"/>
    <property type="molecule type" value="Genomic_DNA"/>
</dbReference>
<evidence type="ECO:0000313" key="2">
    <source>
        <dbReference type="EMBL" id="BBX82652.1"/>
    </source>
</evidence>
<dbReference type="PANTHER" id="PTHR39515">
    <property type="entry name" value="CONSERVED PROTEIN"/>
    <property type="match status" value="1"/>
</dbReference>
<dbReference type="RefSeq" id="WP_138230813.1">
    <property type="nucleotide sequence ID" value="NZ_AP022577.1"/>
</dbReference>
<protein>
    <submittedName>
        <fullName evidence="2">MarR family transcriptional regulator</fullName>
    </submittedName>
</protein>
<evidence type="ECO:0000259" key="1">
    <source>
        <dbReference type="PROSITE" id="PS50995"/>
    </source>
</evidence>
<dbReference type="InterPro" id="IPR036388">
    <property type="entry name" value="WH-like_DNA-bd_sf"/>
</dbReference>
<dbReference type="SUPFAM" id="SSF46785">
    <property type="entry name" value="Winged helix' DNA-binding domain"/>
    <property type="match status" value="1"/>
</dbReference>
<name>A0ABN5YLP9_9MYCO</name>
<sequence>MAAISASSTAAATNIRVLFSRLRTRLREVDDAQDLTPSQTSVLIRLYKDGPASTSELAGAERVRSQSMTATLAGLDRLGYLERSPDPEDGRRQVITLTQAGRARAARGRQARQEWLAATIQDRYTEAERRTINEALTLLERITD</sequence>
<accession>A0ABN5YLP9</accession>
<reference evidence="2 3" key="1">
    <citation type="journal article" date="2019" name="Emerg. Microbes Infect.">
        <title>Comprehensive subspecies identification of 175 nontuberculous mycobacteria species based on 7547 genomic profiles.</title>
        <authorList>
            <person name="Matsumoto Y."/>
            <person name="Kinjo T."/>
            <person name="Motooka D."/>
            <person name="Nabeya D."/>
            <person name="Jung N."/>
            <person name="Uechi K."/>
            <person name="Horii T."/>
            <person name="Iida T."/>
            <person name="Fujita J."/>
            <person name="Nakamura S."/>
        </authorList>
    </citation>
    <scope>NUCLEOTIDE SEQUENCE [LARGE SCALE GENOMIC DNA]</scope>
    <source>
        <strain evidence="2 3">JCM 15296</strain>
    </source>
</reference>
<evidence type="ECO:0000313" key="3">
    <source>
        <dbReference type="Proteomes" id="UP000465609"/>
    </source>
</evidence>
<dbReference type="InterPro" id="IPR052526">
    <property type="entry name" value="HTH-type_Bedaq_tolerance"/>
</dbReference>
<dbReference type="Proteomes" id="UP000465609">
    <property type="component" value="Chromosome"/>
</dbReference>
<feature type="domain" description="HTH marR-type" evidence="1">
    <location>
        <begin position="8"/>
        <end position="144"/>
    </location>
</feature>
<dbReference type="PANTHER" id="PTHR39515:SF2">
    <property type="entry name" value="HTH-TYPE TRANSCRIPTIONAL REGULATOR RV0880"/>
    <property type="match status" value="1"/>
</dbReference>
<dbReference type="InterPro" id="IPR036390">
    <property type="entry name" value="WH_DNA-bd_sf"/>
</dbReference>
<dbReference type="InterPro" id="IPR000835">
    <property type="entry name" value="HTH_MarR-typ"/>
</dbReference>
<gene>
    <name evidence="2" type="ORF">MAUB_05250</name>
</gene>
<proteinExistence type="predicted"/>